<gene>
    <name evidence="2" type="ORF">MGLY_01860</name>
</gene>
<dbReference type="Pfam" id="PF01966">
    <property type="entry name" value="HD"/>
    <property type="match status" value="1"/>
</dbReference>
<proteinExistence type="predicted"/>
<accession>A0A6I5ZLX8</accession>
<dbReference type="RefSeq" id="WP_156271329.1">
    <property type="nucleotide sequence ID" value="NZ_CP046244.1"/>
</dbReference>
<dbReference type="EMBL" id="CP046244">
    <property type="protein sequence ID" value="QGP90874.1"/>
    <property type="molecule type" value="Genomic_DNA"/>
</dbReference>
<dbReference type="Gene3D" id="1.10.3210.10">
    <property type="entry name" value="Hypothetical protein af1432"/>
    <property type="match status" value="1"/>
</dbReference>
<evidence type="ECO:0000313" key="2">
    <source>
        <dbReference type="EMBL" id="QGP90874.1"/>
    </source>
</evidence>
<dbReference type="OrthoDB" id="2960364at2"/>
<feature type="domain" description="HD" evidence="1">
    <location>
        <begin position="113"/>
        <end position="207"/>
    </location>
</feature>
<dbReference type="AlphaFoldDB" id="A0A6I5ZLX8"/>
<dbReference type="InterPro" id="IPR003607">
    <property type="entry name" value="HD/PDEase_dom"/>
</dbReference>
<organism evidence="2 3">
    <name type="scientific">Neomoorella glycerini</name>
    <dbReference type="NCBI Taxonomy" id="55779"/>
    <lineage>
        <taxon>Bacteria</taxon>
        <taxon>Bacillati</taxon>
        <taxon>Bacillota</taxon>
        <taxon>Clostridia</taxon>
        <taxon>Neomoorellales</taxon>
        <taxon>Neomoorellaceae</taxon>
        <taxon>Neomoorella</taxon>
    </lineage>
</organism>
<evidence type="ECO:0000313" key="3">
    <source>
        <dbReference type="Proteomes" id="UP000425916"/>
    </source>
</evidence>
<dbReference type="InterPro" id="IPR006674">
    <property type="entry name" value="HD_domain"/>
</dbReference>
<protein>
    <recommendedName>
        <fullName evidence="1">HD domain-containing protein</fullName>
    </recommendedName>
</protein>
<sequence>MKDASLNCGELMSMANNSETKTVRANNRSYKLWVVKSGKEKAPGYLAIFVDVTTEQQLVEKVKYAQQEAELALATLLPDQRVEVRLRAIVEYMDEYDALSGKIKVTGVIREGVYRHVINILRLIAELSKQGLTELPGVDKDILVQAAIFHDLAKVQPYLQPGDVVDPREAFEPGYLHAFRSASLARGIYNIDERTVNLIKYHHHEENDLPEDYPLYLLPMYRLFRLLDGLSAGITRRGSRVKLTTNGTLINVREESSFPLYNRHLELDLYSGRTSIRPLL</sequence>
<evidence type="ECO:0000259" key="1">
    <source>
        <dbReference type="Pfam" id="PF01966"/>
    </source>
</evidence>
<dbReference type="CDD" id="cd00077">
    <property type="entry name" value="HDc"/>
    <property type="match status" value="1"/>
</dbReference>
<name>A0A6I5ZLX8_9FIRM</name>
<keyword evidence="3" id="KW-1185">Reference proteome</keyword>
<reference evidence="2 3" key="1">
    <citation type="submission" date="2019-11" db="EMBL/GenBank/DDBJ databases">
        <title>Genome sequence of Moorella glycerini DSM11254.</title>
        <authorList>
            <person name="Poehlein A."/>
            <person name="Boeer T."/>
            <person name="Daniel R."/>
        </authorList>
    </citation>
    <scope>NUCLEOTIDE SEQUENCE [LARGE SCALE GENOMIC DNA]</scope>
    <source>
        <strain evidence="2 3">DSM 11254</strain>
    </source>
</reference>
<dbReference type="SUPFAM" id="SSF109604">
    <property type="entry name" value="HD-domain/PDEase-like"/>
    <property type="match status" value="1"/>
</dbReference>
<dbReference type="Proteomes" id="UP000425916">
    <property type="component" value="Chromosome"/>
</dbReference>